<dbReference type="SUPFAM" id="SSF56219">
    <property type="entry name" value="DNase I-like"/>
    <property type="match status" value="1"/>
</dbReference>
<evidence type="ECO:0000313" key="3">
    <source>
        <dbReference type="EMBL" id="KAK2964717.1"/>
    </source>
</evidence>
<feature type="domain" description="Inositol polyphosphate-related phosphatase" evidence="2">
    <location>
        <begin position="72"/>
        <end position="522"/>
    </location>
</feature>
<evidence type="ECO:0000313" key="4">
    <source>
        <dbReference type="Proteomes" id="UP001281761"/>
    </source>
</evidence>
<gene>
    <name evidence="3" type="ORF">BLNAU_17</name>
</gene>
<proteinExistence type="predicted"/>
<dbReference type="InterPro" id="IPR036691">
    <property type="entry name" value="Endo/exonu/phosph_ase_sf"/>
</dbReference>
<dbReference type="PANTHER" id="PTHR11200">
    <property type="entry name" value="INOSITOL 5-PHOSPHATASE"/>
    <property type="match status" value="1"/>
</dbReference>
<dbReference type="Proteomes" id="UP001281761">
    <property type="component" value="Unassembled WGS sequence"/>
</dbReference>
<keyword evidence="4" id="KW-1185">Reference proteome</keyword>
<dbReference type="Pfam" id="PF21310">
    <property type="entry name" value="OCRL-like_ASH"/>
    <property type="match status" value="1"/>
</dbReference>
<name>A0ABQ9YLT9_9EUKA</name>
<dbReference type="InterPro" id="IPR000300">
    <property type="entry name" value="IPPc"/>
</dbReference>
<dbReference type="Gene3D" id="2.60.40.10">
    <property type="entry name" value="Immunoglobulins"/>
    <property type="match status" value="1"/>
</dbReference>
<dbReference type="InterPro" id="IPR046985">
    <property type="entry name" value="IP5"/>
</dbReference>
<dbReference type="Pfam" id="PF22669">
    <property type="entry name" value="Exo_endo_phos2"/>
    <property type="match status" value="2"/>
</dbReference>
<feature type="region of interest" description="Disordered" evidence="1">
    <location>
        <begin position="348"/>
        <end position="387"/>
    </location>
</feature>
<comment type="caution">
    <text evidence="3">The sequence shown here is derived from an EMBL/GenBank/DDBJ whole genome shotgun (WGS) entry which is preliminary data.</text>
</comment>
<dbReference type="Gene3D" id="3.60.10.10">
    <property type="entry name" value="Endonuclease/exonuclease/phosphatase"/>
    <property type="match status" value="1"/>
</dbReference>
<dbReference type="InterPro" id="IPR048869">
    <property type="entry name" value="OCRL-1_2_ASH"/>
</dbReference>
<evidence type="ECO:0000259" key="2">
    <source>
        <dbReference type="SMART" id="SM00128"/>
    </source>
</evidence>
<feature type="compositionally biased region" description="Pro residues" evidence="1">
    <location>
        <begin position="355"/>
        <end position="364"/>
    </location>
</feature>
<feature type="compositionally biased region" description="Polar residues" evidence="1">
    <location>
        <begin position="473"/>
        <end position="482"/>
    </location>
</feature>
<protein>
    <submittedName>
        <fullName evidence="3">Type II inositol 1,4,5-trisphosphate 5-phosphatase</fullName>
        <ecNumber evidence="3">3.1.3.36</ecNumber>
    </submittedName>
</protein>
<dbReference type="SMART" id="SM00128">
    <property type="entry name" value="IPPc"/>
    <property type="match status" value="1"/>
</dbReference>
<evidence type="ECO:0000256" key="1">
    <source>
        <dbReference type="SAM" id="MobiDB-lite"/>
    </source>
</evidence>
<feature type="region of interest" description="Disordered" evidence="1">
    <location>
        <begin position="457"/>
        <end position="491"/>
    </location>
</feature>
<feature type="compositionally biased region" description="Polar residues" evidence="1">
    <location>
        <begin position="538"/>
        <end position="547"/>
    </location>
</feature>
<dbReference type="EMBL" id="JARBJD010000001">
    <property type="protein sequence ID" value="KAK2964717.1"/>
    <property type="molecule type" value="Genomic_DNA"/>
</dbReference>
<dbReference type="EC" id="3.1.3.36" evidence="3"/>
<feature type="compositionally biased region" description="Polar residues" evidence="1">
    <location>
        <begin position="368"/>
        <end position="387"/>
    </location>
</feature>
<reference evidence="3 4" key="1">
    <citation type="journal article" date="2022" name="bioRxiv">
        <title>Genomics of Preaxostyla Flagellates Illuminates Evolutionary Transitions and the Path Towards Mitochondrial Loss.</title>
        <authorList>
            <person name="Novak L.V.F."/>
            <person name="Treitli S.C."/>
            <person name="Pyrih J."/>
            <person name="Halakuc P."/>
            <person name="Pipaliya S.V."/>
            <person name="Vacek V."/>
            <person name="Brzon O."/>
            <person name="Soukal P."/>
            <person name="Eme L."/>
            <person name="Dacks J.B."/>
            <person name="Karnkowska A."/>
            <person name="Elias M."/>
            <person name="Hampl V."/>
        </authorList>
    </citation>
    <scope>NUCLEOTIDE SEQUENCE [LARGE SCALE GENOMIC DNA]</scope>
    <source>
        <strain evidence="3">NAU3</strain>
        <tissue evidence="3">Gut</tissue>
    </source>
</reference>
<accession>A0ABQ9YLT9</accession>
<organism evidence="3 4">
    <name type="scientific">Blattamonas nauphoetae</name>
    <dbReference type="NCBI Taxonomy" id="2049346"/>
    <lineage>
        <taxon>Eukaryota</taxon>
        <taxon>Metamonada</taxon>
        <taxon>Preaxostyla</taxon>
        <taxon>Oxymonadida</taxon>
        <taxon>Blattamonas</taxon>
    </lineage>
</organism>
<feature type="region of interest" description="Disordered" evidence="1">
    <location>
        <begin position="509"/>
        <end position="547"/>
    </location>
</feature>
<sequence length="1093" mass="122020">MSNPSDFIPRRNRQDISEKVQLFSLPPNAELRKQTPTKHQIPQHSKQSDLLHTDLQSNDEFARGSYHFLVPVPTSLCIMTWNVGNSDPPSIPELICIFKEMNMRQTLQKATKQNRTHPSVATHPPDMFVIGLQEVDLNVQGLIKKETIRSTLWSSSLLSAINKTFNSFSRNSSSISEESDNPYCIVAEKQFVGLFLVIFSLQRHKSNISTIETKTIGTGMMNTVGNKGAIAIRFRFYESVICFVVAHLAAHQNKVSLRNKDYREIFNRIHFNPIPIHSSLEKETCQCCKPSNSEHIHQERQISLTKSNFLFFFGDLNYRIDLSTEKILESIVPLCSSANCEGYSIKPPTTYKLRPSPPPPPARPPGHSKTTFSTNQMTSRPLSVGSSLTTFDNQLQTKPQTSKSNALAFLYQHDQLRKQRKEGAAFQLFEEGPITFLPTYKYDKKTGEYQGQAILETLSKTNRPKSPLPEPTGSLTSHSTSQPAPPNKDLMKLRSPAWCDRILWFSGRQTLSAPRSPRPDGQTPFGDSPNSSPPAGESPQSCDIDTSTFSSPFAQLNTFHVHSDSSTKPFQNLASSVTATQTILSPLPFMSQTTQNEAPPLMFNPQDAELAQPVKQIVYNRLETSSCSDHRSVFSLFTFDTFHFDNVKISKSIQERLAQFDRALAETIPQTTISANDINCPNVSLGKSASHEIRIQNTGKKIHAKFSVIDPLSSDPSGGVTSDPTSPFIFSFTPSSGVIAPHKSASVFVRVSLNPAMIQTLHWKSPKSFEKVFVIHIDEGKDHFITVFPRPVESCVGMSPGLHGGMVGSMHKSLLIQRPLGSSPLAKLTVPPKISYVVPPELFRVCSFLSQHISTSVDVSPVFFSVQRVFFHLIRPLYKSHQQSTAPDDSSMASDPSEELFITLADSPISFLFLPSPESWLDGVPGLRRVVDALNQEESLDRVLQAEEKNHTDRDSSSQAELLLHSIFLLVSSFQSSLLPLSFSNLCLEALQTSTATQSWILTLLPESHRLTFSFLLSFFKYFLARLSKQTTVIPKTALLHSSLVPSFSRVESIIISLFTRSVFGVTSKPERKNDLLTLAYLELFIHRLLSEK</sequence>
<keyword evidence="3" id="KW-0378">Hydrolase</keyword>
<dbReference type="InterPro" id="IPR013783">
    <property type="entry name" value="Ig-like_fold"/>
</dbReference>
<dbReference type="PANTHER" id="PTHR11200:SF300">
    <property type="entry name" value="TYPE II INOSITOL 1,4,5-TRISPHOSPHATE 5-PHOSPHATASE"/>
    <property type="match status" value="1"/>
</dbReference>
<dbReference type="GO" id="GO:0004439">
    <property type="term" value="F:phosphatidylinositol-4,5-bisphosphate 5-phosphatase activity"/>
    <property type="evidence" value="ECO:0007669"/>
    <property type="project" value="UniProtKB-EC"/>
</dbReference>